<dbReference type="Proteomes" id="UP000033423">
    <property type="component" value="Unassembled WGS sequence"/>
</dbReference>
<protein>
    <submittedName>
        <fullName evidence="1">Regulatory protein</fullName>
    </submittedName>
</protein>
<sequence length="133" mass="14824">YASDFYIIPTVPDFLSRIGVHILTAKITGLMTGAFPSTGLRLLGITTNLGKQNIRANRQSIELLKRDLDIHKRERRIDERAVVFSTWIPELVGVKEASEANIPLCVLSGGNYNAPKDLYKNLTTEILAHLATY</sequence>
<dbReference type="InterPro" id="IPR027417">
    <property type="entry name" value="P-loop_NTPase"/>
</dbReference>
<name>A0A0F3GNQ6_9BACT</name>
<organism evidence="1 2">
    <name type="scientific">Candidatus Magnetobacterium bavaricum</name>
    <dbReference type="NCBI Taxonomy" id="29290"/>
    <lineage>
        <taxon>Bacteria</taxon>
        <taxon>Pseudomonadati</taxon>
        <taxon>Nitrospirota</taxon>
        <taxon>Thermodesulfovibrionia</taxon>
        <taxon>Thermodesulfovibrionales</taxon>
        <taxon>Candidatus Magnetobacteriaceae</taxon>
        <taxon>Candidatus Magnetobacterium</taxon>
    </lineage>
</organism>
<accession>A0A0F3GNQ6</accession>
<evidence type="ECO:0000313" key="1">
    <source>
        <dbReference type="EMBL" id="KJU83442.1"/>
    </source>
</evidence>
<comment type="caution">
    <text evidence="1">The sequence shown here is derived from an EMBL/GenBank/DDBJ whole genome shotgun (WGS) entry which is preliminary data.</text>
</comment>
<keyword evidence="2" id="KW-1185">Reference proteome</keyword>
<evidence type="ECO:0000313" key="2">
    <source>
        <dbReference type="Proteomes" id="UP000033423"/>
    </source>
</evidence>
<proteinExistence type="predicted"/>
<feature type="non-terminal residue" evidence="1">
    <location>
        <position position="1"/>
    </location>
</feature>
<reference evidence="1 2" key="1">
    <citation type="submission" date="2015-02" db="EMBL/GenBank/DDBJ databases">
        <title>Single-cell genomics of uncultivated deep-branching MTB reveals a conserved set of magnetosome genes.</title>
        <authorList>
            <person name="Kolinko S."/>
            <person name="Richter M."/>
            <person name="Glockner F.O."/>
            <person name="Brachmann A."/>
            <person name="Schuler D."/>
        </authorList>
    </citation>
    <scope>NUCLEOTIDE SEQUENCE [LARGE SCALE GENOMIC DNA]</scope>
    <source>
        <strain evidence="1">TM-1</strain>
    </source>
</reference>
<dbReference type="EMBL" id="LACI01001893">
    <property type="protein sequence ID" value="KJU83442.1"/>
    <property type="molecule type" value="Genomic_DNA"/>
</dbReference>
<dbReference type="Gene3D" id="3.40.50.300">
    <property type="entry name" value="P-loop containing nucleotide triphosphate hydrolases"/>
    <property type="match status" value="1"/>
</dbReference>
<gene>
    <name evidence="1" type="ORF">MBAV_004363</name>
</gene>
<dbReference type="AlphaFoldDB" id="A0A0F3GNQ6"/>